<dbReference type="Proteomes" id="UP001237823">
    <property type="component" value="Unassembled WGS sequence"/>
</dbReference>
<keyword evidence="2" id="KW-1185">Reference proteome</keyword>
<dbReference type="RefSeq" id="WP_182045943.1">
    <property type="nucleotide sequence ID" value="NZ_JAUCML010000001.1"/>
</dbReference>
<dbReference type="InterPro" id="IPR009057">
    <property type="entry name" value="Homeodomain-like_sf"/>
</dbReference>
<evidence type="ECO:0000313" key="1">
    <source>
        <dbReference type="EMBL" id="MDM7883700.1"/>
    </source>
</evidence>
<dbReference type="SUPFAM" id="SSF46689">
    <property type="entry name" value="Homeodomain-like"/>
    <property type="match status" value="1"/>
</dbReference>
<name>A0ABT7T290_9MICO</name>
<evidence type="ECO:0008006" key="3">
    <source>
        <dbReference type="Google" id="ProtNLM"/>
    </source>
</evidence>
<sequence length="190" mass="20621">MPRRPDPTLKPAIIAKVARHLQDTKVEDASVRSLGRVLGTSAYPIVYHFGSRDALVDAVVDHLCADEDRLLAPDADPDALAEHLLAVYGRLGTPERLLAVRLTFELGCVEGLDGRDRQRRLHRHRVAELTAWCRTHGYCDAEADRAARAAVDAARGAQWSALVDPEHADVDTALLAVARGLAADVRLAAA</sequence>
<dbReference type="Gene3D" id="1.10.357.10">
    <property type="entry name" value="Tetracycline Repressor, domain 2"/>
    <property type="match status" value="1"/>
</dbReference>
<proteinExistence type="predicted"/>
<reference evidence="1 2" key="1">
    <citation type="submission" date="2023-06" db="EMBL/GenBank/DDBJ databases">
        <authorList>
            <person name="Feng G."/>
            <person name="Li J."/>
            <person name="Zhu H."/>
        </authorList>
    </citation>
    <scope>NUCLEOTIDE SEQUENCE [LARGE SCALE GENOMIC DNA]</scope>
    <source>
        <strain evidence="1 2">RHCKG23</strain>
    </source>
</reference>
<protein>
    <recommendedName>
        <fullName evidence="3">TetR family transcriptional regulator</fullName>
    </recommendedName>
</protein>
<organism evidence="1 2">
    <name type="scientific">Curtobacterium citri</name>
    <dbReference type="NCBI Taxonomy" id="3055139"/>
    <lineage>
        <taxon>Bacteria</taxon>
        <taxon>Bacillati</taxon>
        <taxon>Actinomycetota</taxon>
        <taxon>Actinomycetes</taxon>
        <taxon>Micrococcales</taxon>
        <taxon>Microbacteriaceae</taxon>
        <taxon>Curtobacterium</taxon>
    </lineage>
</organism>
<gene>
    <name evidence="1" type="ORF">QUG92_01125</name>
</gene>
<evidence type="ECO:0000313" key="2">
    <source>
        <dbReference type="Proteomes" id="UP001237823"/>
    </source>
</evidence>
<comment type="caution">
    <text evidence="1">The sequence shown here is derived from an EMBL/GenBank/DDBJ whole genome shotgun (WGS) entry which is preliminary data.</text>
</comment>
<accession>A0ABT7T290</accession>
<dbReference type="EMBL" id="JAUCML010000001">
    <property type="protein sequence ID" value="MDM7883700.1"/>
    <property type="molecule type" value="Genomic_DNA"/>
</dbReference>